<dbReference type="OrthoDB" id="3401660at2"/>
<keyword evidence="3" id="KW-1185">Reference proteome</keyword>
<dbReference type="EMBL" id="CP073767">
    <property type="protein sequence ID" value="UWZ53542.1"/>
    <property type="molecule type" value="Genomic_DNA"/>
</dbReference>
<proteinExistence type="predicted"/>
<feature type="transmembrane region" description="Helical" evidence="1">
    <location>
        <begin position="26"/>
        <end position="45"/>
    </location>
</feature>
<keyword evidence="1" id="KW-0812">Transmembrane</keyword>
<evidence type="ECO:0000256" key="1">
    <source>
        <dbReference type="SAM" id="Phobius"/>
    </source>
</evidence>
<dbReference type="KEGG" id="daur:Daura_44625"/>
<protein>
    <submittedName>
        <fullName evidence="2">YcxB family protein</fullName>
    </submittedName>
</protein>
<evidence type="ECO:0000313" key="2">
    <source>
        <dbReference type="EMBL" id="UWZ53542.1"/>
    </source>
</evidence>
<feature type="transmembrane region" description="Helical" evidence="1">
    <location>
        <begin position="51"/>
        <end position="69"/>
    </location>
</feature>
<evidence type="ECO:0000313" key="3">
    <source>
        <dbReference type="Proteomes" id="UP001058003"/>
    </source>
</evidence>
<name>A0A9Q9IGE4_9ACTN</name>
<keyword evidence="1" id="KW-0472">Membrane</keyword>
<dbReference type="RefSeq" id="WP_033364049.1">
    <property type="nucleotide sequence ID" value="NZ_CP073767.1"/>
</dbReference>
<accession>A0A9Q9IGE4</accession>
<dbReference type="AlphaFoldDB" id="A0A9Q9IGE4"/>
<gene>
    <name evidence="2" type="ORF">Daura_44625</name>
</gene>
<keyword evidence="1" id="KW-1133">Transmembrane helix</keyword>
<sequence length="164" mass="17395">MHISFTVEPDPARARRAIRTTMGGKLLRLYILGAVVAGVGVVMSVNHIPSGAAPVALGAGLLCFPWLVSRAAAQARTGMLGETVTYELTDADVQAHTRSLNVGYRWESVQAVRETPEFWVLTVAGINPLAVPWKQLPAADAAEVRAFLVGRGLLPAGRQSALGI</sequence>
<reference evidence="2" key="1">
    <citation type="submission" date="2021-04" db="EMBL/GenBank/DDBJ databases">
        <title>Dactylosporangium aurantiacum NRRL B-8018 full assembly.</title>
        <authorList>
            <person name="Hartkoorn R.C."/>
            <person name="Beaudoing E."/>
            <person name="Hot D."/>
        </authorList>
    </citation>
    <scope>NUCLEOTIDE SEQUENCE</scope>
    <source>
        <strain evidence="2">NRRL B-8018</strain>
    </source>
</reference>
<dbReference type="Proteomes" id="UP001058003">
    <property type="component" value="Chromosome"/>
</dbReference>
<organism evidence="2 3">
    <name type="scientific">Dactylosporangium aurantiacum</name>
    <dbReference type="NCBI Taxonomy" id="35754"/>
    <lineage>
        <taxon>Bacteria</taxon>
        <taxon>Bacillati</taxon>
        <taxon>Actinomycetota</taxon>
        <taxon>Actinomycetes</taxon>
        <taxon>Micromonosporales</taxon>
        <taxon>Micromonosporaceae</taxon>
        <taxon>Dactylosporangium</taxon>
    </lineage>
</organism>